<dbReference type="STRING" id="391009.Tmel_1097"/>
<accession>A6LM05</accession>
<reference evidence="1 2" key="2">
    <citation type="journal article" date="2009" name="Proc. Natl. Acad. Sci. U.S.A.">
        <title>On the chimeric nature, thermophilic origin, and phylogenetic placement of the Thermotogales.</title>
        <authorList>
            <person name="Zhaxybayeva O."/>
            <person name="Swithers K.S."/>
            <person name="Lapierre P."/>
            <person name="Fournier G.P."/>
            <person name="Bickhart D.M."/>
            <person name="DeBoy R.T."/>
            <person name="Nelson K.E."/>
            <person name="Nesbo C.L."/>
            <person name="Doolittle W.F."/>
            <person name="Gogarten J.P."/>
            <person name="Noll K.M."/>
        </authorList>
    </citation>
    <scope>NUCLEOTIDE SEQUENCE [LARGE SCALE GENOMIC DNA]</scope>
    <source>
        <strain evidence="2">DSM 12029 / CIP 104789 / BI429</strain>
    </source>
</reference>
<reference evidence="1 2" key="1">
    <citation type="submission" date="2007-05" db="EMBL/GenBank/DDBJ databases">
        <title>Complete sequence of Thermosipho melanesiensis BI429.</title>
        <authorList>
            <consortium name="US DOE Joint Genome Institute"/>
            <person name="Copeland A."/>
            <person name="Lucas S."/>
            <person name="Lapidus A."/>
            <person name="Barry K."/>
            <person name="Glavina del Rio T."/>
            <person name="Dalin E."/>
            <person name="Tice H."/>
            <person name="Pitluck S."/>
            <person name="Chertkov O."/>
            <person name="Brettin T."/>
            <person name="Bruce D."/>
            <person name="Detter J.C."/>
            <person name="Han C."/>
            <person name="Schmutz J."/>
            <person name="Larimer F."/>
            <person name="Land M."/>
            <person name="Hauser L."/>
            <person name="Kyrpides N."/>
            <person name="Mikhailova N."/>
            <person name="Nelson K."/>
            <person name="Gogarten J.P."/>
            <person name="Noll K."/>
            <person name="Richardson P."/>
        </authorList>
    </citation>
    <scope>NUCLEOTIDE SEQUENCE [LARGE SCALE GENOMIC DNA]</scope>
    <source>
        <strain evidence="2">DSM 12029 / CIP 104789 / BI429</strain>
    </source>
</reference>
<proteinExistence type="predicted"/>
<dbReference type="KEGG" id="tme:Tmel_1097"/>
<organism evidence="1 2">
    <name type="scientific">Thermosipho melanesiensis (strain DSM 12029 / CIP 104789 / BI429)</name>
    <dbReference type="NCBI Taxonomy" id="391009"/>
    <lineage>
        <taxon>Bacteria</taxon>
        <taxon>Thermotogati</taxon>
        <taxon>Thermotogota</taxon>
        <taxon>Thermotogae</taxon>
        <taxon>Thermotogales</taxon>
        <taxon>Fervidobacteriaceae</taxon>
        <taxon>Thermosipho</taxon>
    </lineage>
</organism>
<protein>
    <submittedName>
        <fullName evidence="1">Uncharacterized protein</fullName>
    </submittedName>
</protein>
<dbReference type="EMBL" id="CP000716">
    <property type="protein sequence ID" value="ABR30956.1"/>
    <property type="molecule type" value="Genomic_DNA"/>
</dbReference>
<evidence type="ECO:0000313" key="2">
    <source>
        <dbReference type="Proteomes" id="UP000001110"/>
    </source>
</evidence>
<evidence type="ECO:0000313" key="1">
    <source>
        <dbReference type="EMBL" id="ABR30956.1"/>
    </source>
</evidence>
<gene>
    <name evidence="1" type="ordered locus">Tmel_1097</name>
</gene>
<dbReference type="AlphaFoldDB" id="A6LM05"/>
<name>A6LM05_THEM4</name>
<dbReference type="HOGENOM" id="CLU_3030976_0_0_0"/>
<dbReference type="Proteomes" id="UP000001110">
    <property type="component" value="Chromosome"/>
</dbReference>
<sequence>MFLENCGAHIMAKAQCPSITVPPTFAKKGLLASPFLPLNLKKKNFFQFPICLKKI</sequence>